<organism evidence="6 7">
    <name type="scientific">Cellvibrio japonicus (strain Ueda107)</name>
    <name type="common">Pseudomonas fluorescens subsp. cellulosa</name>
    <dbReference type="NCBI Taxonomy" id="498211"/>
    <lineage>
        <taxon>Bacteria</taxon>
        <taxon>Pseudomonadati</taxon>
        <taxon>Pseudomonadota</taxon>
        <taxon>Gammaproteobacteria</taxon>
        <taxon>Cellvibrionales</taxon>
        <taxon>Cellvibrionaceae</taxon>
        <taxon>Cellvibrio</taxon>
    </lineage>
</organism>
<keyword evidence="3 6" id="KW-0808">Transferase</keyword>
<dbReference type="CDD" id="cd00610">
    <property type="entry name" value="OAT_like"/>
    <property type="match status" value="1"/>
</dbReference>
<dbReference type="Gene3D" id="3.40.640.10">
    <property type="entry name" value="Type I PLP-dependent aspartate aminotransferase-like (Major domain)"/>
    <property type="match status" value="1"/>
</dbReference>
<dbReference type="Proteomes" id="UP000001036">
    <property type="component" value="Chromosome"/>
</dbReference>
<dbReference type="InterPro" id="IPR049704">
    <property type="entry name" value="Aminotrans_3_PPA_site"/>
</dbReference>
<protein>
    <submittedName>
        <fullName evidence="6">Homolog of 4-aminobutyrate aminotransferase GabT</fullName>
        <ecNumber evidence="6">2.6.1.19</ecNumber>
        <ecNumber evidence="6">2.6.1.22</ecNumber>
    </submittedName>
</protein>
<sequence length="432" mass="46428">MNSIQVKTIEADYLAPGISEEARLADMAFVRGEGCYLYDAEGKAYLDFAAGIFTQNIGHGHPQLVERLKQQVDQLWNVHDSSHPARAQLCLHLSECFPDELQRFAFFSTGAEAVEAAIRAVLAAASPKRQRMAALRYGFHGKTQGARSLVHWDVGFSAFSGNSVLGYSANCYRCPLGRTYPSCDMQCAMLVAKHIASKDNISALFFEPVQGAAGVIVPPKEYWDIIQRECRQSGVMLVADEIVTAGGRSGYFLACEYYGLKPDLVTAAKGLSSGFPFSVLAGKEALMAEGAFAAPGASSSTYGGNPLSCTAAAATLDILKTEHVIDDVTRKGRLLGDGLKQLARDHAVIGDARGLGLLWALEFVSDPIAKTPDSDMAKAFYTRALALGARVCVGGNIVRIGPPLTIDDAEIQEALRIFDQVLGELRQARIAA</sequence>
<dbReference type="PIRSF" id="PIRSF000521">
    <property type="entry name" value="Transaminase_4ab_Lys_Orn"/>
    <property type="match status" value="1"/>
</dbReference>
<dbReference type="EMBL" id="CP000934">
    <property type="protein sequence ID" value="ACE84099.1"/>
    <property type="molecule type" value="Genomic_DNA"/>
</dbReference>
<dbReference type="InterPro" id="IPR015424">
    <property type="entry name" value="PyrdxlP-dep_Trfase"/>
</dbReference>
<evidence type="ECO:0000313" key="6">
    <source>
        <dbReference type="EMBL" id="ACE84099.1"/>
    </source>
</evidence>
<dbReference type="KEGG" id="cja:CJA_3257"/>
<dbReference type="HOGENOM" id="CLU_016922_10_0_6"/>
<dbReference type="EC" id="2.6.1.22" evidence="6"/>
<evidence type="ECO:0000313" key="7">
    <source>
        <dbReference type="Proteomes" id="UP000001036"/>
    </source>
</evidence>
<name>B3PEF5_CELJU</name>
<dbReference type="GO" id="GO:0047298">
    <property type="term" value="F:(S)-3-amino-2-methylpropionate transaminase activity"/>
    <property type="evidence" value="ECO:0007669"/>
    <property type="project" value="UniProtKB-EC"/>
</dbReference>
<comment type="cofactor">
    <cofactor evidence="1">
        <name>pyridoxal 5'-phosphate</name>
        <dbReference type="ChEBI" id="CHEBI:597326"/>
    </cofactor>
</comment>
<evidence type="ECO:0000256" key="1">
    <source>
        <dbReference type="ARBA" id="ARBA00001933"/>
    </source>
</evidence>
<dbReference type="STRING" id="498211.CJA_3257"/>
<keyword evidence="7" id="KW-1185">Reference proteome</keyword>
<dbReference type="GO" id="GO:0042802">
    <property type="term" value="F:identical protein binding"/>
    <property type="evidence" value="ECO:0007669"/>
    <property type="project" value="TreeGrafter"/>
</dbReference>
<dbReference type="PANTHER" id="PTHR11986:SF79">
    <property type="entry name" value="ACETYLORNITHINE AMINOTRANSFERASE, MITOCHONDRIAL"/>
    <property type="match status" value="1"/>
</dbReference>
<dbReference type="InterPro" id="IPR015421">
    <property type="entry name" value="PyrdxlP-dep_Trfase_major"/>
</dbReference>
<dbReference type="GO" id="GO:0030170">
    <property type="term" value="F:pyridoxal phosphate binding"/>
    <property type="evidence" value="ECO:0007669"/>
    <property type="project" value="InterPro"/>
</dbReference>
<keyword evidence="2 6" id="KW-0032">Aminotransferase</keyword>
<dbReference type="EC" id="2.6.1.19" evidence="6"/>
<dbReference type="InterPro" id="IPR015422">
    <property type="entry name" value="PyrdxlP-dep_Trfase_small"/>
</dbReference>
<evidence type="ECO:0000256" key="4">
    <source>
        <dbReference type="ARBA" id="ARBA00022898"/>
    </source>
</evidence>
<dbReference type="PANTHER" id="PTHR11986">
    <property type="entry name" value="AMINOTRANSFERASE CLASS III"/>
    <property type="match status" value="1"/>
</dbReference>
<dbReference type="eggNOG" id="COG0160">
    <property type="taxonomic scope" value="Bacteria"/>
</dbReference>
<accession>B3PEF5</accession>
<comment type="similarity">
    <text evidence="5">Belongs to the class-III pyridoxal-phosphate-dependent aminotransferase family.</text>
</comment>
<dbReference type="InterPro" id="IPR005814">
    <property type="entry name" value="Aminotrans_3"/>
</dbReference>
<gene>
    <name evidence="6" type="ordered locus">CJA_3257</name>
</gene>
<evidence type="ECO:0000256" key="5">
    <source>
        <dbReference type="RuleBase" id="RU003560"/>
    </source>
</evidence>
<reference evidence="6 7" key="1">
    <citation type="journal article" date="2008" name="J. Bacteriol.">
        <title>Insights into plant cell wall degradation from the genome sequence of the soil bacterium Cellvibrio japonicus.</title>
        <authorList>
            <person name="Deboy R.T."/>
            <person name="Mongodin E.F."/>
            <person name="Fouts D.E."/>
            <person name="Tailford L.E."/>
            <person name="Khouri H."/>
            <person name="Emerson J.B."/>
            <person name="Mohamoud Y."/>
            <person name="Watkins K."/>
            <person name="Henrissat B."/>
            <person name="Gilbert H.J."/>
            <person name="Nelson K.E."/>
        </authorList>
    </citation>
    <scope>NUCLEOTIDE SEQUENCE [LARGE SCALE GENOMIC DNA]</scope>
    <source>
        <strain evidence="6 7">Ueda107</strain>
    </source>
</reference>
<evidence type="ECO:0000256" key="3">
    <source>
        <dbReference type="ARBA" id="ARBA00022679"/>
    </source>
</evidence>
<evidence type="ECO:0000256" key="2">
    <source>
        <dbReference type="ARBA" id="ARBA00022576"/>
    </source>
</evidence>
<dbReference type="Gene3D" id="3.90.1150.10">
    <property type="entry name" value="Aspartate Aminotransferase, domain 1"/>
    <property type="match status" value="1"/>
</dbReference>
<dbReference type="InterPro" id="IPR050103">
    <property type="entry name" value="Class-III_PLP-dep_AT"/>
</dbReference>
<dbReference type="SUPFAM" id="SSF53383">
    <property type="entry name" value="PLP-dependent transferases"/>
    <property type="match status" value="1"/>
</dbReference>
<dbReference type="GO" id="GO:0034386">
    <property type="term" value="F:4-aminobutyrate:2-oxoglutarate transaminase activity"/>
    <property type="evidence" value="ECO:0007669"/>
    <property type="project" value="UniProtKB-EC"/>
</dbReference>
<dbReference type="RefSeq" id="WP_012488833.1">
    <property type="nucleotide sequence ID" value="NC_010995.1"/>
</dbReference>
<dbReference type="AlphaFoldDB" id="B3PEF5"/>
<dbReference type="PROSITE" id="PS00600">
    <property type="entry name" value="AA_TRANSFER_CLASS_3"/>
    <property type="match status" value="1"/>
</dbReference>
<keyword evidence="4 5" id="KW-0663">Pyridoxal phosphate</keyword>
<dbReference type="Pfam" id="PF00202">
    <property type="entry name" value="Aminotran_3"/>
    <property type="match status" value="1"/>
</dbReference>
<proteinExistence type="inferred from homology"/>